<dbReference type="PROSITE" id="PS50943">
    <property type="entry name" value="HTH_CROC1"/>
    <property type="match status" value="1"/>
</dbReference>
<name>A0A9X2LAG6_9PROT</name>
<gene>
    <name evidence="2" type="ORF">NOG11_10855</name>
</gene>
<keyword evidence="3" id="KW-1185">Reference proteome</keyword>
<dbReference type="InterPro" id="IPR001387">
    <property type="entry name" value="Cro/C1-type_HTH"/>
</dbReference>
<protein>
    <submittedName>
        <fullName evidence="2">Helix-turn-helix domain-containing protein</fullName>
    </submittedName>
</protein>
<evidence type="ECO:0000313" key="2">
    <source>
        <dbReference type="EMBL" id="MCQ8185889.1"/>
    </source>
</evidence>
<accession>A0A9X2LAG6</accession>
<dbReference type="SUPFAM" id="SSF47413">
    <property type="entry name" value="lambda repressor-like DNA-binding domains"/>
    <property type="match status" value="1"/>
</dbReference>
<evidence type="ECO:0000313" key="3">
    <source>
        <dbReference type="Proteomes" id="UP001142610"/>
    </source>
</evidence>
<feature type="domain" description="HTH cro/C1-type" evidence="1">
    <location>
        <begin position="22"/>
        <end position="77"/>
    </location>
</feature>
<dbReference type="SMART" id="SM00530">
    <property type="entry name" value="HTH_XRE"/>
    <property type="match status" value="1"/>
</dbReference>
<proteinExistence type="predicted"/>
<comment type="caution">
    <text evidence="2">The sequence shown here is derived from an EMBL/GenBank/DDBJ whole genome shotgun (WGS) entry which is preliminary data.</text>
</comment>
<reference evidence="2" key="1">
    <citation type="submission" date="2022-07" db="EMBL/GenBank/DDBJ databases">
        <title>Parvularcula maris sp. nov., an algicidal bacterium isolated from seawater.</title>
        <authorList>
            <person name="Li F."/>
        </authorList>
    </citation>
    <scope>NUCLEOTIDE SEQUENCE</scope>
    <source>
        <strain evidence="2">BGMRC 0090</strain>
    </source>
</reference>
<dbReference type="AlphaFoldDB" id="A0A9X2LAG6"/>
<dbReference type="CDD" id="cd00093">
    <property type="entry name" value="HTH_XRE"/>
    <property type="match status" value="1"/>
</dbReference>
<dbReference type="Gene3D" id="1.10.260.40">
    <property type="entry name" value="lambda repressor-like DNA-binding domains"/>
    <property type="match status" value="1"/>
</dbReference>
<dbReference type="EMBL" id="JANIBC010000009">
    <property type="protein sequence ID" value="MCQ8185889.1"/>
    <property type="molecule type" value="Genomic_DNA"/>
</dbReference>
<organism evidence="2 3">
    <name type="scientific">Parvularcula maris</name>
    <dbReference type="NCBI Taxonomy" id="2965077"/>
    <lineage>
        <taxon>Bacteria</taxon>
        <taxon>Pseudomonadati</taxon>
        <taxon>Pseudomonadota</taxon>
        <taxon>Alphaproteobacteria</taxon>
        <taxon>Parvularculales</taxon>
        <taxon>Parvularculaceae</taxon>
        <taxon>Parvularcula</taxon>
    </lineage>
</organism>
<dbReference type="RefSeq" id="WP_256619786.1">
    <property type="nucleotide sequence ID" value="NZ_JANIBC010000009.1"/>
</dbReference>
<dbReference type="Proteomes" id="UP001142610">
    <property type="component" value="Unassembled WGS sequence"/>
</dbReference>
<dbReference type="GO" id="GO:0003677">
    <property type="term" value="F:DNA binding"/>
    <property type="evidence" value="ECO:0007669"/>
    <property type="project" value="InterPro"/>
</dbReference>
<evidence type="ECO:0000259" key="1">
    <source>
        <dbReference type="PROSITE" id="PS50943"/>
    </source>
</evidence>
<dbReference type="InterPro" id="IPR010982">
    <property type="entry name" value="Lambda_DNA-bd_dom_sf"/>
</dbReference>
<dbReference type="Pfam" id="PF01381">
    <property type="entry name" value="HTH_3"/>
    <property type="match status" value="1"/>
</dbReference>
<sequence>MMETDKKTVDENEIARRIGRDIRAARKRKGWSQSLLAEQVGLKCGSTIQRFEAGKRYPELLLVLKLARVLELPVLEAIADFLGRELPSSSQDQKYRTLARALVTSDALTSSTL</sequence>